<dbReference type="PANTHER" id="PTHR10963">
    <property type="entry name" value="GLYCOSYL HYDROLASE-RELATED"/>
    <property type="match status" value="1"/>
</dbReference>
<gene>
    <name evidence="3" type="ORF">EFY79_06230</name>
</gene>
<dbReference type="InterPro" id="IPR000757">
    <property type="entry name" value="Beta-glucanase-like"/>
</dbReference>
<organism evidence="3 4">
    <name type="scientific">Hanamia caeni</name>
    <dbReference type="NCBI Taxonomy" id="2294116"/>
    <lineage>
        <taxon>Bacteria</taxon>
        <taxon>Pseudomonadati</taxon>
        <taxon>Bacteroidota</taxon>
        <taxon>Chitinophagia</taxon>
        <taxon>Chitinophagales</taxon>
        <taxon>Chitinophagaceae</taxon>
        <taxon>Hanamia</taxon>
    </lineage>
</organism>
<comment type="caution">
    <text evidence="3">The sequence shown here is derived from an EMBL/GenBank/DDBJ whole genome shotgun (WGS) entry which is preliminary data.</text>
</comment>
<evidence type="ECO:0000256" key="1">
    <source>
        <dbReference type="ARBA" id="ARBA00006865"/>
    </source>
</evidence>
<proteinExistence type="inferred from homology"/>
<name>A0A3M9NJS6_9BACT</name>
<keyword evidence="4" id="KW-1185">Reference proteome</keyword>
<dbReference type="OrthoDB" id="9809583at2"/>
<dbReference type="CDD" id="cd08023">
    <property type="entry name" value="GH16_laminarinase_like"/>
    <property type="match status" value="1"/>
</dbReference>
<keyword evidence="3" id="KW-0378">Hydrolase</keyword>
<evidence type="ECO:0000313" key="4">
    <source>
        <dbReference type="Proteomes" id="UP000267223"/>
    </source>
</evidence>
<comment type="similarity">
    <text evidence="1">Belongs to the glycosyl hydrolase 16 family.</text>
</comment>
<sequence length="264" mass="30301">MRGKLFSVIILFLSVIFLSCSHHLSQSGQKLSWQENFNQTSFDETKWSKIPRGKSDWDRNMSDVDSCYDMRDGKLILRGFKNKYLPDDTAQFLTGGLFTKGKVSFGFGKIEIRAKLNGARGAWPAFWMLPENAGWPNGGEIDIMERLNSDSIAYQTVHSNYTHNLKIKNPKPGATGKINPSEFNTYGVAKYPDSLVFFINGQKTFTYPRIRTDKDGQFPFSEHKYYLLLDMQLGGSWVGKVNPDDLPVEMEIDWVRFYEFKGNR</sequence>
<dbReference type="Proteomes" id="UP000267223">
    <property type="component" value="Unassembled WGS sequence"/>
</dbReference>
<protein>
    <submittedName>
        <fullName evidence="3">Glycoside hydrolase family 16 protein</fullName>
    </submittedName>
</protein>
<dbReference type="AlphaFoldDB" id="A0A3M9NJS6"/>
<evidence type="ECO:0000313" key="3">
    <source>
        <dbReference type="EMBL" id="RNI38056.1"/>
    </source>
</evidence>
<dbReference type="InterPro" id="IPR050546">
    <property type="entry name" value="Glycosyl_Hydrlase_16"/>
</dbReference>
<dbReference type="Gene3D" id="2.60.120.200">
    <property type="match status" value="1"/>
</dbReference>
<dbReference type="SUPFAM" id="SSF49899">
    <property type="entry name" value="Concanavalin A-like lectins/glucanases"/>
    <property type="match status" value="1"/>
</dbReference>
<dbReference type="RefSeq" id="WP_123119831.1">
    <property type="nucleotide sequence ID" value="NZ_RJJR01000004.1"/>
</dbReference>
<evidence type="ECO:0000259" key="2">
    <source>
        <dbReference type="PROSITE" id="PS51762"/>
    </source>
</evidence>
<feature type="domain" description="GH16" evidence="2">
    <location>
        <begin position="31"/>
        <end position="263"/>
    </location>
</feature>
<dbReference type="PANTHER" id="PTHR10963:SF55">
    <property type="entry name" value="GLYCOSIDE HYDROLASE FAMILY 16 PROTEIN"/>
    <property type="match status" value="1"/>
</dbReference>
<dbReference type="PROSITE" id="PS51257">
    <property type="entry name" value="PROKAR_LIPOPROTEIN"/>
    <property type="match status" value="1"/>
</dbReference>
<dbReference type="GO" id="GO:0005975">
    <property type="term" value="P:carbohydrate metabolic process"/>
    <property type="evidence" value="ECO:0007669"/>
    <property type="project" value="InterPro"/>
</dbReference>
<dbReference type="EMBL" id="RJJR01000004">
    <property type="protein sequence ID" value="RNI38056.1"/>
    <property type="molecule type" value="Genomic_DNA"/>
</dbReference>
<reference evidence="3 4" key="1">
    <citation type="submission" date="2018-11" db="EMBL/GenBank/DDBJ databases">
        <title>Draft genome sequence of Ferruginibacter sp. BO-59.</title>
        <authorList>
            <person name="Im W.T."/>
        </authorList>
    </citation>
    <scope>NUCLEOTIDE SEQUENCE [LARGE SCALE GENOMIC DNA]</scope>
    <source>
        <strain evidence="3 4">BO-59</strain>
    </source>
</reference>
<accession>A0A3M9NJS6</accession>
<dbReference type="InterPro" id="IPR013320">
    <property type="entry name" value="ConA-like_dom_sf"/>
</dbReference>
<dbReference type="GO" id="GO:0004553">
    <property type="term" value="F:hydrolase activity, hydrolyzing O-glycosyl compounds"/>
    <property type="evidence" value="ECO:0007669"/>
    <property type="project" value="InterPro"/>
</dbReference>
<dbReference type="PROSITE" id="PS51762">
    <property type="entry name" value="GH16_2"/>
    <property type="match status" value="1"/>
</dbReference>
<dbReference type="Pfam" id="PF00722">
    <property type="entry name" value="Glyco_hydro_16"/>
    <property type="match status" value="1"/>
</dbReference>